<comment type="similarity">
    <text evidence="10">Belongs to the NadD family.</text>
</comment>
<dbReference type="AlphaFoldDB" id="A0A846ZHX9"/>
<dbReference type="SUPFAM" id="SSF52374">
    <property type="entry name" value="Nucleotidylyl transferase"/>
    <property type="match status" value="1"/>
</dbReference>
<comment type="caution">
    <text evidence="12">The sequence shown here is derived from an EMBL/GenBank/DDBJ whole genome shotgun (WGS) entry which is preliminary data.</text>
</comment>
<dbReference type="InterPro" id="IPR014729">
    <property type="entry name" value="Rossmann-like_a/b/a_fold"/>
</dbReference>
<dbReference type="InterPro" id="IPR004821">
    <property type="entry name" value="Cyt_trans-like"/>
</dbReference>
<dbReference type="GO" id="GO:0009435">
    <property type="term" value="P:NAD+ biosynthetic process"/>
    <property type="evidence" value="ECO:0007669"/>
    <property type="project" value="UniProtKB-UniRule"/>
</dbReference>
<keyword evidence="7 10" id="KW-0067">ATP-binding</keyword>
<evidence type="ECO:0000256" key="1">
    <source>
        <dbReference type="ARBA" id="ARBA00002324"/>
    </source>
</evidence>
<dbReference type="CDD" id="cd02165">
    <property type="entry name" value="NMNAT"/>
    <property type="match status" value="1"/>
</dbReference>
<dbReference type="Proteomes" id="UP000590460">
    <property type="component" value="Unassembled WGS sequence"/>
</dbReference>
<dbReference type="NCBIfam" id="NF000841">
    <property type="entry name" value="PRK00071.1-4"/>
    <property type="match status" value="1"/>
</dbReference>
<evidence type="ECO:0000256" key="5">
    <source>
        <dbReference type="ARBA" id="ARBA00022695"/>
    </source>
</evidence>
<dbReference type="GO" id="GO:0005524">
    <property type="term" value="F:ATP binding"/>
    <property type="evidence" value="ECO:0007669"/>
    <property type="project" value="UniProtKB-KW"/>
</dbReference>
<evidence type="ECO:0000259" key="11">
    <source>
        <dbReference type="Pfam" id="PF01467"/>
    </source>
</evidence>
<comment type="function">
    <text evidence="1 10">Catalyzes the reversible adenylation of nicotinate mononucleotide (NaMN) to nicotinic acid adenine dinucleotide (NaAD).</text>
</comment>
<evidence type="ECO:0000256" key="9">
    <source>
        <dbReference type="ARBA" id="ARBA00048721"/>
    </source>
</evidence>
<dbReference type="EMBL" id="JAAXPO010000009">
    <property type="protein sequence ID" value="NKZ19050.1"/>
    <property type="molecule type" value="Genomic_DNA"/>
</dbReference>
<evidence type="ECO:0000313" key="13">
    <source>
        <dbReference type="Proteomes" id="UP000590460"/>
    </source>
</evidence>
<keyword evidence="8 10" id="KW-0520">NAD</keyword>
<comment type="pathway">
    <text evidence="2 10">Cofactor biosynthesis; NAD(+) biosynthesis; deamido-NAD(+) from nicotinate D-ribonucleotide: step 1/1.</text>
</comment>
<dbReference type="GO" id="GO:0004515">
    <property type="term" value="F:nicotinate-nucleotide adenylyltransferase activity"/>
    <property type="evidence" value="ECO:0007669"/>
    <property type="project" value="UniProtKB-UniRule"/>
</dbReference>
<dbReference type="UniPathway" id="UPA00253">
    <property type="reaction ID" value="UER00332"/>
</dbReference>
<dbReference type="PANTHER" id="PTHR39321">
    <property type="entry name" value="NICOTINATE-NUCLEOTIDE ADENYLYLTRANSFERASE-RELATED"/>
    <property type="match status" value="1"/>
</dbReference>
<evidence type="ECO:0000256" key="3">
    <source>
        <dbReference type="ARBA" id="ARBA00022642"/>
    </source>
</evidence>
<dbReference type="HAMAP" id="MF_00244">
    <property type="entry name" value="NaMN_adenylyltr"/>
    <property type="match status" value="1"/>
</dbReference>
<dbReference type="RefSeq" id="WP_168677640.1">
    <property type="nucleotide sequence ID" value="NZ_BPKV01000011.1"/>
</dbReference>
<feature type="domain" description="Cytidyltransferase-like" evidence="11">
    <location>
        <begin position="26"/>
        <end position="181"/>
    </location>
</feature>
<evidence type="ECO:0000256" key="2">
    <source>
        <dbReference type="ARBA" id="ARBA00005019"/>
    </source>
</evidence>
<sequence length="212" mass="23724">MQGIAATITQGQPQLAPMQTPHRVGIFGGTFNPPHIGQLVLAECVGRQLGLEKVYWMPNAQPVDGTHASAIAPADRVQLVRQAIKGNPFFDIELIEVYNGGRSFTYQTMLELTQAHPENAYTFIMGGDQVEKLPTWEHIGELAHLVTLAAGNTTGQKQQSDYPIIWCDVPQIQISSSEIRTKLRLNQSVRYLVPERVSYLIEEYNLYRGLYD</sequence>
<evidence type="ECO:0000256" key="6">
    <source>
        <dbReference type="ARBA" id="ARBA00022741"/>
    </source>
</evidence>
<dbReference type="Gene3D" id="3.40.50.620">
    <property type="entry name" value="HUPs"/>
    <property type="match status" value="1"/>
</dbReference>
<dbReference type="NCBIfam" id="TIGR00482">
    <property type="entry name" value="nicotinate (nicotinamide) nucleotide adenylyltransferase"/>
    <property type="match status" value="1"/>
</dbReference>
<name>A0A846ZHX9_9LACO</name>
<evidence type="ECO:0000256" key="4">
    <source>
        <dbReference type="ARBA" id="ARBA00022679"/>
    </source>
</evidence>
<dbReference type="Pfam" id="PF01467">
    <property type="entry name" value="CTP_transf_like"/>
    <property type="match status" value="1"/>
</dbReference>
<dbReference type="EC" id="2.7.7.18" evidence="10"/>
<organism evidence="12 13">
    <name type="scientific">Leuconostoc holzapfelii</name>
    <dbReference type="NCBI Taxonomy" id="434464"/>
    <lineage>
        <taxon>Bacteria</taxon>
        <taxon>Bacillati</taxon>
        <taxon>Bacillota</taxon>
        <taxon>Bacilli</taxon>
        <taxon>Lactobacillales</taxon>
        <taxon>Lactobacillaceae</taxon>
        <taxon>Leuconostoc</taxon>
    </lineage>
</organism>
<dbReference type="InterPro" id="IPR005248">
    <property type="entry name" value="NadD/NMNAT"/>
</dbReference>
<evidence type="ECO:0000256" key="8">
    <source>
        <dbReference type="ARBA" id="ARBA00023027"/>
    </source>
</evidence>
<evidence type="ECO:0000313" key="12">
    <source>
        <dbReference type="EMBL" id="NKZ19050.1"/>
    </source>
</evidence>
<keyword evidence="6 10" id="KW-0547">Nucleotide-binding</keyword>
<accession>A0A846ZHX9</accession>
<evidence type="ECO:0000256" key="7">
    <source>
        <dbReference type="ARBA" id="ARBA00022840"/>
    </source>
</evidence>
<keyword evidence="5 10" id="KW-0548">Nucleotidyltransferase</keyword>
<evidence type="ECO:0000256" key="10">
    <source>
        <dbReference type="HAMAP-Rule" id="MF_00244"/>
    </source>
</evidence>
<keyword evidence="3 10" id="KW-0662">Pyridine nucleotide biosynthesis</keyword>
<reference evidence="12 13" key="1">
    <citation type="submission" date="2020-04" db="EMBL/GenBank/DDBJ databases">
        <title>MicrobeNet Type strains.</title>
        <authorList>
            <person name="Nicholson A.C."/>
        </authorList>
    </citation>
    <scope>NUCLEOTIDE SEQUENCE [LARGE SCALE GENOMIC DNA]</scope>
    <source>
        <strain evidence="12 13">CCUG 54536</strain>
    </source>
</reference>
<dbReference type="PANTHER" id="PTHR39321:SF3">
    <property type="entry name" value="PHOSPHOPANTETHEINE ADENYLYLTRANSFERASE"/>
    <property type="match status" value="1"/>
</dbReference>
<protein>
    <recommendedName>
        <fullName evidence="10">Probable nicotinate-nucleotide adenylyltransferase</fullName>
        <ecNumber evidence="10">2.7.7.18</ecNumber>
    </recommendedName>
    <alternativeName>
        <fullName evidence="10">Deamido-NAD(+) diphosphorylase</fullName>
    </alternativeName>
    <alternativeName>
        <fullName evidence="10">Deamido-NAD(+) pyrophosphorylase</fullName>
    </alternativeName>
    <alternativeName>
        <fullName evidence="10">Nicotinate mononucleotide adenylyltransferase</fullName>
        <shortName evidence="10">NaMN adenylyltransferase</shortName>
    </alternativeName>
</protein>
<comment type="catalytic activity">
    <reaction evidence="9 10">
        <text>nicotinate beta-D-ribonucleotide + ATP + H(+) = deamido-NAD(+) + diphosphate</text>
        <dbReference type="Rhea" id="RHEA:22860"/>
        <dbReference type="ChEBI" id="CHEBI:15378"/>
        <dbReference type="ChEBI" id="CHEBI:30616"/>
        <dbReference type="ChEBI" id="CHEBI:33019"/>
        <dbReference type="ChEBI" id="CHEBI:57502"/>
        <dbReference type="ChEBI" id="CHEBI:58437"/>
        <dbReference type="EC" id="2.7.7.18"/>
    </reaction>
</comment>
<gene>
    <name evidence="10" type="primary">nadD</name>
    <name evidence="12" type="ORF">HF966_07680</name>
</gene>
<proteinExistence type="inferred from homology"/>
<keyword evidence="4 10" id="KW-0808">Transferase</keyword>